<dbReference type="InterPro" id="IPR000297">
    <property type="entry name" value="PPIase_PpiC"/>
</dbReference>
<dbReference type="InterPro" id="IPR046357">
    <property type="entry name" value="PPIase_dom_sf"/>
</dbReference>
<dbReference type="Pfam" id="PF00639">
    <property type="entry name" value="Rotamase"/>
    <property type="match status" value="1"/>
</dbReference>
<gene>
    <name evidence="8" type="ORF">HTAM1171_LOCUS4705</name>
</gene>
<dbReference type="PANTHER" id="PTHR43629">
    <property type="entry name" value="PEPTIDYL-PROLYL CIS-TRANS ISOMERASE"/>
    <property type="match status" value="1"/>
</dbReference>
<evidence type="ECO:0000256" key="3">
    <source>
        <dbReference type="ARBA" id="ARBA00022490"/>
    </source>
</evidence>
<evidence type="ECO:0000256" key="4">
    <source>
        <dbReference type="ARBA" id="ARBA00046231"/>
    </source>
</evidence>
<evidence type="ECO:0000256" key="2">
    <source>
        <dbReference type="ARBA" id="ARBA00007656"/>
    </source>
</evidence>
<proteinExistence type="inferred from homology"/>
<dbReference type="GO" id="GO:0003755">
    <property type="term" value="F:peptidyl-prolyl cis-trans isomerase activity"/>
    <property type="evidence" value="ECO:0007669"/>
    <property type="project" value="UniProtKB-UniRule"/>
</dbReference>
<evidence type="ECO:0000256" key="5">
    <source>
        <dbReference type="PROSITE-ProRule" id="PRU00278"/>
    </source>
</evidence>
<evidence type="ECO:0000313" key="8">
    <source>
        <dbReference type="EMBL" id="CAD9486430.1"/>
    </source>
</evidence>
<evidence type="ECO:0000256" key="1">
    <source>
        <dbReference type="ARBA" id="ARBA00004496"/>
    </source>
</evidence>
<sequence length="115" mass="12585">MGIFNDAKNFLAGLTVRAEASHILIKGTDAEAEQKIKAIKEEIGNDVTKFAEAATQHSDCPSGRQGGSLGEFGRYSMVPEFDKVVFNEEVGVVHGPIRTSFGFHLIFIERRSDSI</sequence>
<dbReference type="Gene3D" id="3.10.50.40">
    <property type="match status" value="1"/>
</dbReference>
<dbReference type="InterPro" id="IPR023058">
    <property type="entry name" value="PPIase_PpiC_CS"/>
</dbReference>
<evidence type="ECO:0000259" key="7">
    <source>
        <dbReference type="PROSITE" id="PS50198"/>
    </source>
</evidence>
<dbReference type="AlphaFoldDB" id="A0A7S2HC75"/>
<feature type="domain" description="PpiC" evidence="7">
    <location>
        <begin position="15"/>
        <end position="110"/>
    </location>
</feature>
<comment type="catalytic activity">
    <reaction evidence="6">
        <text>[protein]-peptidylproline (omega=180) = [protein]-peptidylproline (omega=0)</text>
        <dbReference type="Rhea" id="RHEA:16237"/>
        <dbReference type="Rhea" id="RHEA-COMP:10747"/>
        <dbReference type="Rhea" id="RHEA-COMP:10748"/>
        <dbReference type="ChEBI" id="CHEBI:83833"/>
        <dbReference type="ChEBI" id="CHEBI:83834"/>
        <dbReference type="EC" id="5.2.1.8"/>
    </reaction>
</comment>
<accession>A0A7S2HC75</accession>
<dbReference type="PROSITE" id="PS01096">
    <property type="entry name" value="PPIC_PPIASE_1"/>
    <property type="match status" value="1"/>
</dbReference>
<comment type="subcellular location">
    <subcellularLocation>
        <location evidence="1">Cytoplasm</location>
    </subcellularLocation>
</comment>
<comment type="function">
    <text evidence="4">PPIases accelerate the folding of proteins. It prefers amino acid residues with hydrophobic side chains like leucine and phenylalanine in the P1 position of the peptides substrates.</text>
</comment>
<name>A0A7S2HC75_9STRA</name>
<organism evidence="8">
    <name type="scientific">Helicotheca tamesis</name>
    <dbReference type="NCBI Taxonomy" id="374047"/>
    <lineage>
        <taxon>Eukaryota</taxon>
        <taxon>Sar</taxon>
        <taxon>Stramenopiles</taxon>
        <taxon>Ochrophyta</taxon>
        <taxon>Bacillariophyta</taxon>
        <taxon>Mediophyceae</taxon>
        <taxon>Lithodesmiophycidae</taxon>
        <taxon>Lithodesmiales</taxon>
        <taxon>Lithodesmiaceae</taxon>
        <taxon>Helicotheca</taxon>
    </lineage>
</organism>
<keyword evidence="5 6" id="KW-0697">Rotamase</keyword>
<keyword evidence="5 6" id="KW-0413">Isomerase</keyword>
<dbReference type="PANTHER" id="PTHR43629:SF2">
    <property type="entry name" value="RHODANESE-LIKE_PPIC DOMAIN-CONTAINING PROTEIN 12, CHLOROPLASTIC"/>
    <property type="match status" value="1"/>
</dbReference>
<dbReference type="SUPFAM" id="SSF54534">
    <property type="entry name" value="FKBP-like"/>
    <property type="match status" value="1"/>
</dbReference>
<dbReference type="EC" id="5.2.1.8" evidence="6"/>
<dbReference type="InterPro" id="IPR052204">
    <property type="entry name" value="PpiC/parvulin_rotamase"/>
</dbReference>
<dbReference type="EMBL" id="HBGV01007688">
    <property type="protein sequence ID" value="CAD9486430.1"/>
    <property type="molecule type" value="Transcribed_RNA"/>
</dbReference>
<dbReference type="GO" id="GO:0005737">
    <property type="term" value="C:cytoplasm"/>
    <property type="evidence" value="ECO:0007669"/>
    <property type="project" value="UniProtKB-SubCell"/>
</dbReference>
<comment type="similarity">
    <text evidence="2">Belongs to the PpiC/parvulin rotamase family.</text>
</comment>
<keyword evidence="3" id="KW-0963">Cytoplasm</keyword>
<protein>
    <recommendedName>
        <fullName evidence="6">Peptidyl-prolyl cis-trans isomerase</fullName>
        <ecNumber evidence="6">5.2.1.8</ecNumber>
    </recommendedName>
</protein>
<evidence type="ECO:0000256" key="6">
    <source>
        <dbReference type="RuleBase" id="RU363014"/>
    </source>
</evidence>
<dbReference type="PROSITE" id="PS50198">
    <property type="entry name" value="PPIC_PPIASE_2"/>
    <property type="match status" value="1"/>
</dbReference>
<reference evidence="8" key="1">
    <citation type="submission" date="2021-01" db="EMBL/GenBank/DDBJ databases">
        <authorList>
            <person name="Corre E."/>
            <person name="Pelletier E."/>
            <person name="Niang G."/>
            <person name="Scheremetjew M."/>
            <person name="Finn R."/>
            <person name="Kale V."/>
            <person name="Holt S."/>
            <person name="Cochrane G."/>
            <person name="Meng A."/>
            <person name="Brown T."/>
            <person name="Cohen L."/>
        </authorList>
    </citation>
    <scope>NUCLEOTIDE SEQUENCE</scope>
    <source>
        <strain evidence="8">CCMP826</strain>
    </source>
</reference>